<sequence length="321" mass="36226">MSSWIIIAVLLFVIGGFTYLQRSTKHCNNDRRLPPGPRGLPVLGHLHMLGLLPHRNLHRLAKKYGPIMYLRLGLVPTVVVSSSQVAELFLKTHDLVFASRPDIQASQYLSYGRKSMAFAEYGSYWRSFRKLCTLELLSNSKIDSFKGMRREEVASMIQSFKDTAKDRAVVDLSDKVGSLVEDMTHRMLFGYGRDEGFDFKPVVHEVLRLFGAFNLSDYIPYVGALDLQGLARGMKTVSKTIDKFLEKMIDAHVRDARNQQGQHKDFMGGSREDWVKRDVRKGRTIRTHPRLDLARGGTGLVRIENGSTEPKELPAGTGSVD</sequence>
<evidence type="ECO:0000256" key="1">
    <source>
        <dbReference type="ARBA" id="ARBA00001971"/>
    </source>
</evidence>
<reference evidence="11 12" key="1">
    <citation type="submission" date="2020-04" db="EMBL/GenBank/DDBJ databases">
        <title>Plant Genome Project.</title>
        <authorList>
            <person name="Zhang R.-G."/>
        </authorList>
    </citation>
    <scope>NUCLEOTIDE SEQUENCE [LARGE SCALE GENOMIC DNA]</scope>
    <source>
        <strain evidence="11">YNK0</strain>
        <tissue evidence="11">Leaf</tissue>
    </source>
</reference>
<dbReference type="Pfam" id="PF00067">
    <property type="entry name" value="p450"/>
    <property type="match status" value="1"/>
</dbReference>
<keyword evidence="5" id="KW-0479">Metal-binding</keyword>
<dbReference type="InterPro" id="IPR036396">
    <property type="entry name" value="Cyt_P450_sf"/>
</dbReference>
<evidence type="ECO:0000256" key="9">
    <source>
        <dbReference type="ARBA" id="ARBA00023136"/>
    </source>
</evidence>
<dbReference type="InterPro" id="IPR001128">
    <property type="entry name" value="Cyt_P450"/>
</dbReference>
<dbReference type="EMBL" id="JABCRI010000023">
    <property type="protein sequence ID" value="KAF8378470.1"/>
    <property type="molecule type" value="Genomic_DNA"/>
</dbReference>
<evidence type="ECO:0000256" key="6">
    <source>
        <dbReference type="ARBA" id="ARBA00023002"/>
    </source>
</evidence>
<dbReference type="Proteomes" id="UP000655225">
    <property type="component" value="Unassembled WGS sequence"/>
</dbReference>
<keyword evidence="4" id="KW-0349">Heme</keyword>
<evidence type="ECO:0000256" key="5">
    <source>
        <dbReference type="ARBA" id="ARBA00022723"/>
    </source>
</evidence>
<keyword evidence="7" id="KW-0408">Iron</keyword>
<evidence type="ECO:0000256" key="10">
    <source>
        <dbReference type="SAM" id="MobiDB-lite"/>
    </source>
</evidence>
<evidence type="ECO:0000256" key="3">
    <source>
        <dbReference type="ARBA" id="ARBA00010617"/>
    </source>
</evidence>
<feature type="region of interest" description="Disordered" evidence="10">
    <location>
        <begin position="301"/>
        <end position="321"/>
    </location>
</feature>
<dbReference type="Gene3D" id="1.10.630.10">
    <property type="entry name" value="Cytochrome P450"/>
    <property type="match status" value="1"/>
</dbReference>
<dbReference type="SUPFAM" id="SSF48264">
    <property type="entry name" value="Cytochrome P450"/>
    <property type="match status" value="1"/>
</dbReference>
<evidence type="ECO:0008006" key="13">
    <source>
        <dbReference type="Google" id="ProtNLM"/>
    </source>
</evidence>
<dbReference type="OMA" id="MCTHELL"/>
<keyword evidence="9" id="KW-0472">Membrane</keyword>
<proteinExistence type="inferred from homology"/>
<comment type="subcellular location">
    <subcellularLocation>
        <location evidence="2">Membrane</location>
    </subcellularLocation>
</comment>
<dbReference type="PANTHER" id="PTHR47943:SF9">
    <property type="entry name" value="CYTOCHROME P450"/>
    <property type="match status" value="1"/>
</dbReference>
<dbReference type="GO" id="GO:0016020">
    <property type="term" value="C:membrane"/>
    <property type="evidence" value="ECO:0007669"/>
    <property type="project" value="UniProtKB-SubCell"/>
</dbReference>
<dbReference type="GO" id="GO:0020037">
    <property type="term" value="F:heme binding"/>
    <property type="evidence" value="ECO:0007669"/>
    <property type="project" value="InterPro"/>
</dbReference>
<dbReference type="OrthoDB" id="2789670at2759"/>
<keyword evidence="8" id="KW-0503">Monooxygenase</keyword>
<evidence type="ECO:0000313" key="11">
    <source>
        <dbReference type="EMBL" id="KAF8378470.1"/>
    </source>
</evidence>
<comment type="cofactor">
    <cofactor evidence="1">
        <name>heme</name>
        <dbReference type="ChEBI" id="CHEBI:30413"/>
    </cofactor>
</comment>
<accession>A0A834YDQ6</accession>
<evidence type="ECO:0000256" key="2">
    <source>
        <dbReference type="ARBA" id="ARBA00004370"/>
    </source>
</evidence>
<organism evidence="11 12">
    <name type="scientific">Tetracentron sinense</name>
    <name type="common">Spur-leaf</name>
    <dbReference type="NCBI Taxonomy" id="13715"/>
    <lineage>
        <taxon>Eukaryota</taxon>
        <taxon>Viridiplantae</taxon>
        <taxon>Streptophyta</taxon>
        <taxon>Embryophyta</taxon>
        <taxon>Tracheophyta</taxon>
        <taxon>Spermatophyta</taxon>
        <taxon>Magnoliopsida</taxon>
        <taxon>Trochodendrales</taxon>
        <taxon>Trochodendraceae</taxon>
        <taxon>Tetracentron</taxon>
    </lineage>
</organism>
<comment type="similarity">
    <text evidence="3">Belongs to the cytochrome P450 family.</text>
</comment>
<evidence type="ECO:0000256" key="4">
    <source>
        <dbReference type="ARBA" id="ARBA00022617"/>
    </source>
</evidence>
<evidence type="ECO:0000256" key="8">
    <source>
        <dbReference type="ARBA" id="ARBA00023033"/>
    </source>
</evidence>
<name>A0A834YDQ6_TETSI</name>
<evidence type="ECO:0000256" key="7">
    <source>
        <dbReference type="ARBA" id="ARBA00023004"/>
    </source>
</evidence>
<comment type="caution">
    <text evidence="11">The sequence shown here is derived from an EMBL/GenBank/DDBJ whole genome shotgun (WGS) entry which is preliminary data.</text>
</comment>
<dbReference type="GO" id="GO:0005506">
    <property type="term" value="F:iron ion binding"/>
    <property type="evidence" value="ECO:0007669"/>
    <property type="project" value="InterPro"/>
</dbReference>
<gene>
    <name evidence="11" type="ORF">HHK36_029811</name>
</gene>
<keyword evidence="12" id="KW-1185">Reference proteome</keyword>
<evidence type="ECO:0000313" key="12">
    <source>
        <dbReference type="Proteomes" id="UP000655225"/>
    </source>
</evidence>
<dbReference type="PANTHER" id="PTHR47943">
    <property type="entry name" value="CYTOCHROME P450 93A3-LIKE"/>
    <property type="match status" value="1"/>
</dbReference>
<protein>
    <recommendedName>
        <fullName evidence="13">Cytochrome P450</fullName>
    </recommendedName>
</protein>
<dbReference type="AlphaFoldDB" id="A0A834YDQ6"/>
<dbReference type="GO" id="GO:0016705">
    <property type="term" value="F:oxidoreductase activity, acting on paired donors, with incorporation or reduction of molecular oxygen"/>
    <property type="evidence" value="ECO:0007669"/>
    <property type="project" value="InterPro"/>
</dbReference>
<dbReference type="GO" id="GO:0004497">
    <property type="term" value="F:monooxygenase activity"/>
    <property type="evidence" value="ECO:0007669"/>
    <property type="project" value="UniProtKB-KW"/>
</dbReference>
<keyword evidence="6" id="KW-0560">Oxidoreductase</keyword>